<evidence type="ECO:0008006" key="4">
    <source>
        <dbReference type="Google" id="ProtNLM"/>
    </source>
</evidence>
<name>A0A5C8K7K4_9BACT</name>
<keyword evidence="1" id="KW-0732">Signal</keyword>
<protein>
    <recommendedName>
        <fullName evidence="4">DUF3823 domain-containing protein</fullName>
    </recommendedName>
</protein>
<comment type="caution">
    <text evidence="2">The sequence shown here is derived from an EMBL/GenBank/DDBJ whole genome shotgun (WGS) entry which is preliminary data.</text>
</comment>
<organism evidence="2 3">
    <name type="scientific">Pontibacter qinzhouensis</name>
    <dbReference type="NCBI Taxonomy" id="2603253"/>
    <lineage>
        <taxon>Bacteria</taxon>
        <taxon>Pseudomonadati</taxon>
        <taxon>Bacteroidota</taxon>
        <taxon>Cytophagia</taxon>
        <taxon>Cytophagales</taxon>
        <taxon>Hymenobacteraceae</taxon>
        <taxon>Pontibacter</taxon>
    </lineage>
</organism>
<evidence type="ECO:0000313" key="2">
    <source>
        <dbReference type="EMBL" id="TXK45287.1"/>
    </source>
</evidence>
<evidence type="ECO:0000256" key="1">
    <source>
        <dbReference type="SAM" id="SignalP"/>
    </source>
</evidence>
<gene>
    <name evidence="2" type="ORF">FVR03_12635</name>
</gene>
<sequence>MKYLFKYSATLVLLLVLFSSCRKEPVYDVVPNIEFKRVEKSTFDEFGLKRDRISIVVGFQDGDGNLGLTRTSDTTHADLRRPFNFGSPYYNNFITKLYIKRLQQNGESRFEEYIFPVQGFDFSGRFPRLSSDDRTEPLEGDIKYSFDITSDLFRIGDVIKLDVFIYDRTLPVPNRSNIVTTSEITLFQ</sequence>
<accession>A0A5C8K7K4</accession>
<dbReference type="Proteomes" id="UP000321926">
    <property type="component" value="Unassembled WGS sequence"/>
</dbReference>
<dbReference type="OrthoDB" id="980982at2"/>
<feature type="signal peptide" evidence="1">
    <location>
        <begin position="1"/>
        <end position="22"/>
    </location>
</feature>
<feature type="chain" id="PRO_5023075299" description="DUF3823 domain-containing protein" evidence="1">
    <location>
        <begin position="23"/>
        <end position="188"/>
    </location>
</feature>
<keyword evidence="3" id="KW-1185">Reference proteome</keyword>
<dbReference type="EMBL" id="VRTY01000044">
    <property type="protein sequence ID" value="TXK45287.1"/>
    <property type="molecule type" value="Genomic_DNA"/>
</dbReference>
<reference evidence="2 3" key="1">
    <citation type="submission" date="2019-08" db="EMBL/GenBank/DDBJ databases">
        <authorList>
            <person name="Shi S."/>
        </authorList>
    </citation>
    <scope>NUCLEOTIDE SEQUENCE [LARGE SCALE GENOMIC DNA]</scope>
    <source>
        <strain evidence="2 3">GY10130</strain>
    </source>
</reference>
<proteinExistence type="predicted"/>
<dbReference type="RefSeq" id="WP_147922116.1">
    <property type="nucleotide sequence ID" value="NZ_VRTY01000044.1"/>
</dbReference>
<evidence type="ECO:0000313" key="3">
    <source>
        <dbReference type="Proteomes" id="UP000321926"/>
    </source>
</evidence>
<dbReference type="PROSITE" id="PS51257">
    <property type="entry name" value="PROKAR_LIPOPROTEIN"/>
    <property type="match status" value="1"/>
</dbReference>
<dbReference type="AlphaFoldDB" id="A0A5C8K7K4"/>